<evidence type="ECO:0000256" key="4">
    <source>
        <dbReference type="ARBA" id="ARBA00022683"/>
    </source>
</evidence>
<sequence length="107" mass="11936">MEGLELVCFQIISAAGMARSSYVEAIREAKKGNFEKAKECIKEGETFFSQGHNAHAELIQKETSGEGVNPNLLLLHAEDQLMSAETCKIFANELIDTYERIITLENK</sequence>
<dbReference type="Pfam" id="PF02255">
    <property type="entry name" value="PTS_IIA"/>
    <property type="match status" value="1"/>
</dbReference>
<dbReference type="Gene3D" id="1.20.58.80">
    <property type="entry name" value="Phosphotransferase system, lactose/cellobiose-type IIA subunit"/>
    <property type="match status" value="1"/>
</dbReference>
<keyword evidence="1" id="KW-0813">Transport</keyword>
<feature type="modified residue" description="Phosphohistidine; by HPr" evidence="5">
    <location>
        <position position="76"/>
    </location>
</feature>
<reference evidence="6 7" key="1">
    <citation type="submission" date="2023-07" db="EMBL/GenBank/DDBJ databases">
        <title>Genomic Encyclopedia of Type Strains, Phase IV (KMG-IV): sequencing the most valuable type-strain genomes for metagenomic binning, comparative biology and taxonomic classification.</title>
        <authorList>
            <person name="Goeker M."/>
        </authorList>
    </citation>
    <scope>NUCLEOTIDE SEQUENCE [LARGE SCALE GENOMIC DNA]</scope>
    <source>
        <strain evidence="6 7">DSM 20694</strain>
    </source>
</reference>
<evidence type="ECO:0000256" key="3">
    <source>
        <dbReference type="ARBA" id="ARBA00022679"/>
    </source>
</evidence>
<protein>
    <submittedName>
        <fullName evidence="6">PTS system cellobiose-specific IIA component</fullName>
    </submittedName>
</protein>
<evidence type="ECO:0000256" key="1">
    <source>
        <dbReference type="ARBA" id="ARBA00022448"/>
    </source>
</evidence>
<dbReference type="SUPFAM" id="SSF46973">
    <property type="entry name" value="Enzyme IIa from lactose specific PTS, IIa-lac"/>
    <property type="match status" value="1"/>
</dbReference>
<keyword evidence="7" id="KW-1185">Reference proteome</keyword>
<evidence type="ECO:0000313" key="6">
    <source>
        <dbReference type="EMBL" id="MDQ0150599.1"/>
    </source>
</evidence>
<dbReference type="PROSITE" id="PS51095">
    <property type="entry name" value="PTS_EIIA_TYPE_3"/>
    <property type="match status" value="1"/>
</dbReference>
<gene>
    <name evidence="6" type="ORF">J2S18_002548</name>
</gene>
<evidence type="ECO:0000256" key="2">
    <source>
        <dbReference type="ARBA" id="ARBA00022597"/>
    </source>
</evidence>
<dbReference type="RefSeq" id="WP_307487328.1">
    <property type="nucleotide sequence ID" value="NZ_JAUSUF010000011.1"/>
</dbReference>
<dbReference type="InterPro" id="IPR003188">
    <property type="entry name" value="PTS_IIA_lac/cel"/>
</dbReference>
<dbReference type="Proteomes" id="UP001228504">
    <property type="component" value="Unassembled WGS sequence"/>
</dbReference>
<dbReference type="PANTHER" id="PTHR34382:SF7">
    <property type="entry name" value="PTS SYSTEM N,N'-DIACETYLCHITOBIOSE-SPECIFIC EIIA COMPONENT"/>
    <property type="match status" value="1"/>
</dbReference>
<keyword evidence="2" id="KW-0762">Sugar transport</keyword>
<evidence type="ECO:0000313" key="7">
    <source>
        <dbReference type="Proteomes" id="UP001228504"/>
    </source>
</evidence>
<keyword evidence="4" id="KW-0598">Phosphotransferase system</keyword>
<proteinExistence type="predicted"/>
<name>A0ABT9UWB5_9FIRM</name>
<comment type="caution">
    <text evidence="6">The sequence shown here is derived from an EMBL/GenBank/DDBJ whole genome shotgun (WGS) entry which is preliminary data.</text>
</comment>
<dbReference type="PANTHER" id="PTHR34382">
    <property type="entry name" value="PTS SYSTEM N,N'-DIACETYLCHITOBIOSE-SPECIFIC EIIA COMPONENT"/>
    <property type="match status" value="1"/>
</dbReference>
<organism evidence="6 7">
    <name type="scientific">Eubacterium multiforme</name>
    <dbReference type="NCBI Taxonomy" id="83339"/>
    <lineage>
        <taxon>Bacteria</taxon>
        <taxon>Bacillati</taxon>
        <taxon>Bacillota</taxon>
        <taxon>Clostridia</taxon>
        <taxon>Eubacteriales</taxon>
        <taxon>Eubacteriaceae</taxon>
        <taxon>Eubacterium</taxon>
    </lineage>
</organism>
<dbReference type="InterPro" id="IPR036542">
    <property type="entry name" value="PTS_IIA_lac/cel_sf"/>
</dbReference>
<dbReference type="EMBL" id="JAUSUF010000011">
    <property type="protein sequence ID" value="MDQ0150599.1"/>
    <property type="molecule type" value="Genomic_DNA"/>
</dbReference>
<evidence type="ECO:0000256" key="5">
    <source>
        <dbReference type="PROSITE-ProRule" id="PRU00418"/>
    </source>
</evidence>
<dbReference type="PIRSF" id="PIRSF000699">
    <property type="entry name" value="PTS_IILac_III"/>
    <property type="match status" value="1"/>
</dbReference>
<accession>A0ABT9UWB5</accession>
<keyword evidence="3" id="KW-0808">Transferase</keyword>
<dbReference type="CDD" id="cd00215">
    <property type="entry name" value="PTS_IIA_lac"/>
    <property type="match status" value="1"/>
</dbReference>